<dbReference type="NCBIfam" id="TIGR01571">
    <property type="entry name" value="A_thal_Cys_rich"/>
    <property type="match status" value="1"/>
</dbReference>
<name>A0AA88RSH7_9ASTE</name>
<protein>
    <submittedName>
        <fullName evidence="2">Uncharacterized protein</fullName>
    </submittedName>
</protein>
<evidence type="ECO:0000313" key="2">
    <source>
        <dbReference type="EMBL" id="KAK2994777.1"/>
    </source>
</evidence>
<organism evidence="2 3">
    <name type="scientific">Escallonia rubra</name>
    <dbReference type="NCBI Taxonomy" id="112253"/>
    <lineage>
        <taxon>Eukaryota</taxon>
        <taxon>Viridiplantae</taxon>
        <taxon>Streptophyta</taxon>
        <taxon>Embryophyta</taxon>
        <taxon>Tracheophyta</taxon>
        <taxon>Spermatophyta</taxon>
        <taxon>Magnoliopsida</taxon>
        <taxon>eudicotyledons</taxon>
        <taxon>Gunneridae</taxon>
        <taxon>Pentapetalae</taxon>
        <taxon>asterids</taxon>
        <taxon>campanulids</taxon>
        <taxon>Escalloniales</taxon>
        <taxon>Escalloniaceae</taxon>
        <taxon>Escallonia</taxon>
    </lineage>
</organism>
<comment type="caution">
    <text evidence="2">The sequence shown here is derived from an EMBL/GenBank/DDBJ whole genome shotgun (WGS) entry which is preliminary data.</text>
</comment>
<reference evidence="2" key="1">
    <citation type="submission" date="2022-12" db="EMBL/GenBank/DDBJ databases">
        <title>Draft genome assemblies for two species of Escallonia (Escalloniales).</title>
        <authorList>
            <person name="Chanderbali A."/>
            <person name="Dervinis C."/>
            <person name="Anghel I."/>
            <person name="Soltis D."/>
            <person name="Soltis P."/>
            <person name="Zapata F."/>
        </authorList>
    </citation>
    <scope>NUCLEOTIDE SEQUENCE</scope>
    <source>
        <strain evidence="2">UCBG92.1500</strain>
        <tissue evidence="2">Leaf</tissue>
    </source>
</reference>
<dbReference type="EMBL" id="JAVXUO010000171">
    <property type="protein sequence ID" value="KAK2994777.1"/>
    <property type="molecule type" value="Genomic_DNA"/>
</dbReference>
<proteinExistence type="predicted"/>
<dbReference type="PANTHER" id="PTHR15907">
    <property type="entry name" value="DUF614 FAMILY PROTEIN-RELATED"/>
    <property type="match status" value="1"/>
</dbReference>
<feature type="compositionally biased region" description="Pro residues" evidence="1">
    <location>
        <begin position="15"/>
        <end position="26"/>
    </location>
</feature>
<dbReference type="InterPro" id="IPR006461">
    <property type="entry name" value="PLAC_motif_containing"/>
</dbReference>
<evidence type="ECO:0000256" key="1">
    <source>
        <dbReference type="SAM" id="MobiDB-lite"/>
    </source>
</evidence>
<feature type="region of interest" description="Disordered" evidence="1">
    <location>
        <begin position="1"/>
        <end position="31"/>
    </location>
</feature>
<sequence length="145" mass="15840">MYSSSSTDYQKFTASPPPTAPPPPAPYGSQPVMGTPIGFSAPAQVPSQWSTGLCDCASDCSNCCITCWCPCITFGQIAEIVDKGSTCKSNEFIDKLHVYVMMARKCGYTKPWSSDGIGGSSGPRRNEPLLMTWETSWFLFRQRLC</sequence>
<dbReference type="Pfam" id="PF04749">
    <property type="entry name" value="PLAC8"/>
    <property type="match status" value="1"/>
</dbReference>
<accession>A0AA88RSH7</accession>
<dbReference type="Proteomes" id="UP001187471">
    <property type="component" value="Unassembled WGS sequence"/>
</dbReference>
<evidence type="ECO:0000313" key="3">
    <source>
        <dbReference type="Proteomes" id="UP001187471"/>
    </source>
</evidence>
<gene>
    <name evidence="2" type="ORF">RJ640_001683</name>
</gene>
<keyword evidence="3" id="KW-1185">Reference proteome</keyword>
<dbReference type="AlphaFoldDB" id="A0AA88RSH7"/>
<feature type="compositionally biased region" description="Polar residues" evidence="1">
    <location>
        <begin position="1"/>
        <end position="12"/>
    </location>
</feature>